<feature type="region of interest" description="Disordered" evidence="5">
    <location>
        <begin position="825"/>
        <end position="902"/>
    </location>
</feature>
<feature type="compositionally biased region" description="Basic and acidic residues" evidence="5">
    <location>
        <begin position="260"/>
        <end position="270"/>
    </location>
</feature>
<dbReference type="Pfam" id="PF00076">
    <property type="entry name" value="RRM_1"/>
    <property type="match status" value="2"/>
</dbReference>
<evidence type="ECO:0000256" key="5">
    <source>
        <dbReference type="SAM" id="MobiDB-lite"/>
    </source>
</evidence>
<accession>A0A7J7LI86</accession>
<evidence type="ECO:0000256" key="2">
    <source>
        <dbReference type="ARBA" id="ARBA00022884"/>
    </source>
</evidence>
<dbReference type="EMBL" id="JACGCM010002266">
    <property type="protein sequence ID" value="KAF6142282.1"/>
    <property type="molecule type" value="Genomic_DNA"/>
</dbReference>
<feature type="region of interest" description="Disordered" evidence="5">
    <location>
        <begin position="239"/>
        <end position="286"/>
    </location>
</feature>
<proteinExistence type="predicted"/>
<protein>
    <recommendedName>
        <fullName evidence="6">RRM domain-containing protein</fullName>
    </recommendedName>
</protein>
<dbReference type="InterPro" id="IPR012677">
    <property type="entry name" value="Nucleotide-bd_a/b_plait_sf"/>
</dbReference>
<organism evidence="7 8">
    <name type="scientific">Kingdonia uniflora</name>
    <dbReference type="NCBI Taxonomy" id="39325"/>
    <lineage>
        <taxon>Eukaryota</taxon>
        <taxon>Viridiplantae</taxon>
        <taxon>Streptophyta</taxon>
        <taxon>Embryophyta</taxon>
        <taxon>Tracheophyta</taxon>
        <taxon>Spermatophyta</taxon>
        <taxon>Magnoliopsida</taxon>
        <taxon>Ranunculales</taxon>
        <taxon>Circaeasteraceae</taxon>
        <taxon>Kingdonia</taxon>
    </lineage>
</organism>
<reference evidence="7 8" key="1">
    <citation type="journal article" date="2020" name="IScience">
        <title>Genome Sequencing of the Endangered Kingdonia uniflora (Circaeasteraceae, Ranunculales) Reveals Potential Mechanisms of Evolutionary Specialization.</title>
        <authorList>
            <person name="Sun Y."/>
            <person name="Deng T."/>
            <person name="Zhang A."/>
            <person name="Moore M.J."/>
            <person name="Landis J.B."/>
            <person name="Lin N."/>
            <person name="Zhang H."/>
            <person name="Zhang X."/>
            <person name="Huang J."/>
            <person name="Zhang X."/>
            <person name="Sun H."/>
            <person name="Wang H."/>
        </authorList>
    </citation>
    <scope>NUCLEOTIDE SEQUENCE [LARGE SCALE GENOMIC DNA]</scope>
    <source>
        <strain evidence="7">TB1705</strain>
        <tissue evidence="7">Leaf</tissue>
    </source>
</reference>
<dbReference type="FunFam" id="3.30.70.330:FF:000522">
    <property type="entry name" value="RNA recognition motif (RRM)-containing protein"/>
    <property type="match status" value="1"/>
</dbReference>
<dbReference type="GO" id="GO:0003723">
    <property type="term" value="F:RNA binding"/>
    <property type="evidence" value="ECO:0007669"/>
    <property type="project" value="UniProtKB-UniRule"/>
</dbReference>
<feature type="compositionally biased region" description="Low complexity" evidence="5">
    <location>
        <begin position="727"/>
        <end position="753"/>
    </location>
</feature>
<keyword evidence="8" id="KW-1185">Reference proteome</keyword>
<evidence type="ECO:0000256" key="1">
    <source>
        <dbReference type="ARBA" id="ARBA00004123"/>
    </source>
</evidence>
<evidence type="ECO:0000313" key="7">
    <source>
        <dbReference type="EMBL" id="KAF6142282.1"/>
    </source>
</evidence>
<dbReference type="InterPro" id="IPR000504">
    <property type="entry name" value="RRM_dom"/>
</dbReference>
<dbReference type="CDD" id="cd00590">
    <property type="entry name" value="RRM_SF"/>
    <property type="match status" value="2"/>
</dbReference>
<feature type="domain" description="RRM" evidence="6">
    <location>
        <begin position="38"/>
        <end position="110"/>
    </location>
</feature>
<evidence type="ECO:0000259" key="6">
    <source>
        <dbReference type="PROSITE" id="PS50102"/>
    </source>
</evidence>
<feature type="region of interest" description="Disordered" evidence="5">
    <location>
        <begin position="727"/>
        <end position="771"/>
    </location>
</feature>
<gene>
    <name evidence="7" type="ORF">GIB67_039989</name>
</gene>
<feature type="compositionally biased region" description="Low complexity" evidence="5">
    <location>
        <begin position="844"/>
        <end position="859"/>
    </location>
</feature>
<sequence>MIGRGGGRDRYHNRGEYSPSPAVGFEDKSRNHGRPPSRHLWVGNLFHHVNESEFEDLFLNFGQLESLAFQPGRSYAFVNFIRHEDAMNAIKELQGFLLAGYPLKIEFAKPEKLSRDEDYQRRDNRRSAERGNLLFQRDSKARIPSHEPYYPEKSRLGDKNAEPCEVLWVGFPAYLNVDEMALRTAFSPFGEIEKITAFTGRSYAFVQFRSVMSAIRAKEDLEGNLFDNPRVHICFAKREGGPSEQGKSSANISSPRRNFGHRERSTEFRPSRNFGIPTGELHRESPRFMSDMGFGESGYDVFNRKGSPWTGGSGNFEQMRMHSSGPEQGLSDDIFERHRSNEVVSHRNEYSPGRFRRRSPFSEDTSDFVDDDFPFHEAKKLKIGQFPRDKKLPEYSFFDPGPKKMHSSLSKTFVGLSEHETYDKKFGNAGSLSSNRISDHPMHIGRLPLENDDSWKPTSRFEAGSGSLPTNSNPLKLQAFTPESYQSSLNGEWKWEGTIAKGGTPVCRARCFPVGKLLDITLPDFLNCTARTGLDMLEKHFYQAASAFVVFFVPGSDADISLYNEFLHYLGEKQRAAVSKLGEKTTLFLVPPSEFSEKVLKVPGKMSISGVILKFQHPTGSDFGPLLDSKLPSFNEDIGSYPESTSPDLRPSAHTQNQSYLTSSSSEPFPPLNPIPTTIRKPGHEQLPYLGNMTGSGSAGLASFSSSMARESESLNENRLCQSVANQNQNQSQNSNTLPLNPALLPNSTLPPSWSFPQSQNRSAAQASDDTIKHDHLSAKTSSSSYIPGIVDKFCYQESKPHIPSPIPLLQPEQLVQLASLLGQRQQHQGNGGPVLSAEQALRSSQIQGSSSISSSQGQVHQSLQSTPNTAHSTTNTVMQTSRTQNQDGDAREETETDPQKRLQATLQLAAALLQQIQQQSKV</sequence>
<feature type="compositionally biased region" description="Basic and acidic residues" evidence="5">
    <location>
        <begin position="889"/>
        <end position="901"/>
    </location>
</feature>
<dbReference type="Gene3D" id="3.30.70.330">
    <property type="match status" value="2"/>
</dbReference>
<comment type="caution">
    <text evidence="7">The sequence shown here is derived from an EMBL/GenBank/DDBJ whole genome shotgun (WGS) entry which is preliminary data.</text>
</comment>
<dbReference type="GO" id="GO:0005634">
    <property type="term" value="C:nucleus"/>
    <property type="evidence" value="ECO:0007669"/>
    <property type="project" value="UniProtKB-SubCell"/>
</dbReference>
<dbReference type="CDD" id="cd21546">
    <property type="entry name" value="SPOC_FPA-like"/>
    <property type="match status" value="1"/>
</dbReference>
<dbReference type="PROSITE" id="PS50102">
    <property type="entry name" value="RRM"/>
    <property type="match status" value="2"/>
</dbReference>
<dbReference type="InterPro" id="IPR012921">
    <property type="entry name" value="SPOC_C"/>
</dbReference>
<dbReference type="InterPro" id="IPR035979">
    <property type="entry name" value="RBD_domain_sf"/>
</dbReference>
<feature type="compositionally biased region" description="Polar residues" evidence="5">
    <location>
        <begin position="642"/>
        <end position="667"/>
    </location>
</feature>
<dbReference type="AlphaFoldDB" id="A0A7J7LI86"/>
<evidence type="ECO:0000256" key="3">
    <source>
        <dbReference type="ARBA" id="ARBA00023242"/>
    </source>
</evidence>
<feature type="domain" description="RRM" evidence="6">
    <location>
        <begin position="165"/>
        <end position="238"/>
    </location>
</feature>
<evidence type="ECO:0000256" key="4">
    <source>
        <dbReference type="PROSITE-ProRule" id="PRU00176"/>
    </source>
</evidence>
<dbReference type="SMART" id="SM00360">
    <property type="entry name" value="RRM"/>
    <property type="match status" value="2"/>
</dbReference>
<keyword evidence="2 4" id="KW-0694">RNA-binding</keyword>
<dbReference type="PANTHER" id="PTHR23189">
    <property type="entry name" value="RNA RECOGNITION MOTIF-CONTAINING"/>
    <property type="match status" value="1"/>
</dbReference>
<dbReference type="Pfam" id="PF07744">
    <property type="entry name" value="SPOC"/>
    <property type="match status" value="1"/>
</dbReference>
<dbReference type="Proteomes" id="UP000541444">
    <property type="component" value="Unassembled WGS sequence"/>
</dbReference>
<feature type="region of interest" description="Disordered" evidence="5">
    <location>
        <begin position="1"/>
        <end position="31"/>
    </location>
</feature>
<name>A0A7J7LI86_9MAGN</name>
<comment type="subcellular location">
    <subcellularLocation>
        <location evidence="1">Nucleus</location>
    </subcellularLocation>
</comment>
<evidence type="ECO:0000313" key="8">
    <source>
        <dbReference type="Proteomes" id="UP000541444"/>
    </source>
</evidence>
<dbReference type="OrthoDB" id="439808at2759"/>
<feature type="compositionally biased region" description="Polar residues" evidence="5">
    <location>
        <begin position="860"/>
        <end position="888"/>
    </location>
</feature>
<feature type="compositionally biased region" description="Polar residues" evidence="5">
    <location>
        <begin position="755"/>
        <end position="769"/>
    </location>
</feature>
<feature type="region of interest" description="Disordered" evidence="5">
    <location>
        <begin position="637"/>
        <end position="694"/>
    </location>
</feature>
<dbReference type="SUPFAM" id="SSF54928">
    <property type="entry name" value="RNA-binding domain, RBD"/>
    <property type="match status" value="2"/>
</dbReference>
<keyword evidence="3" id="KW-0539">Nucleus</keyword>
<feature type="compositionally biased region" description="Basic and acidic residues" evidence="5">
    <location>
        <begin position="1"/>
        <end position="15"/>
    </location>
</feature>
<feature type="compositionally biased region" description="Polar residues" evidence="5">
    <location>
        <begin position="245"/>
        <end position="256"/>
    </location>
</feature>